<evidence type="ECO:0000313" key="2">
    <source>
        <dbReference type="Proteomes" id="UP000054843"/>
    </source>
</evidence>
<name>A0A0V1MP51_9BILA</name>
<evidence type="ECO:0000313" key="1">
    <source>
        <dbReference type="EMBL" id="KRZ73328.1"/>
    </source>
</evidence>
<dbReference type="Proteomes" id="UP000054843">
    <property type="component" value="Unassembled WGS sequence"/>
</dbReference>
<keyword evidence="2" id="KW-1185">Reference proteome</keyword>
<dbReference type="EMBL" id="JYDO01000065">
    <property type="protein sequence ID" value="KRZ73328.1"/>
    <property type="molecule type" value="Genomic_DNA"/>
</dbReference>
<reference evidence="1 2" key="1">
    <citation type="submission" date="2015-01" db="EMBL/GenBank/DDBJ databases">
        <title>Evolution of Trichinella species and genotypes.</title>
        <authorList>
            <person name="Korhonen P.K."/>
            <person name="Edoardo P."/>
            <person name="Giuseppe L.R."/>
            <person name="Gasser R.B."/>
        </authorList>
    </citation>
    <scope>NUCLEOTIDE SEQUENCE [LARGE SCALE GENOMIC DNA]</scope>
    <source>
        <strain evidence="1">ISS1980</strain>
    </source>
</reference>
<dbReference type="AlphaFoldDB" id="A0A0V1MP51"/>
<proteinExistence type="predicted"/>
<organism evidence="1 2">
    <name type="scientific">Trichinella papuae</name>
    <dbReference type="NCBI Taxonomy" id="268474"/>
    <lineage>
        <taxon>Eukaryota</taxon>
        <taxon>Metazoa</taxon>
        <taxon>Ecdysozoa</taxon>
        <taxon>Nematoda</taxon>
        <taxon>Enoplea</taxon>
        <taxon>Dorylaimia</taxon>
        <taxon>Trichinellida</taxon>
        <taxon>Trichinellidae</taxon>
        <taxon>Trichinella</taxon>
    </lineage>
</organism>
<protein>
    <submittedName>
        <fullName evidence="1">Uncharacterized protein</fullName>
    </submittedName>
</protein>
<sequence length="77" mass="8880">MVILKSNDQQITVSVKRFAKSELLENGEAFPENYPVKSDLQDIFRGIFGNIFIGSEELLWKSVTFVLRLYCPFNVVH</sequence>
<comment type="caution">
    <text evidence="1">The sequence shown here is derived from an EMBL/GenBank/DDBJ whole genome shotgun (WGS) entry which is preliminary data.</text>
</comment>
<gene>
    <name evidence="1" type="ORF">T10_13132</name>
</gene>
<accession>A0A0V1MP51</accession>